<feature type="compositionally biased region" description="Basic residues" evidence="1">
    <location>
        <begin position="331"/>
        <end position="346"/>
    </location>
</feature>
<evidence type="ECO:0000313" key="4">
    <source>
        <dbReference type="Proteomes" id="UP000770661"/>
    </source>
</evidence>
<comment type="caution">
    <text evidence="3">The sequence shown here is derived from an EMBL/GenBank/DDBJ whole genome shotgun (WGS) entry which is preliminary data.</text>
</comment>
<dbReference type="Proteomes" id="UP000770661">
    <property type="component" value="Unassembled WGS sequence"/>
</dbReference>
<sequence>MEWDDRRRRDAEDPWPPPRPPEPPVFPDDLWGGDNDWNDDFWNDAPLEDARLQIPPEAAGAEDDYDFGGCDCGGPPPPLFHLPPPPPLPRIPEEEEEGSGCDAPPPSEVCPALLVAGDAHTHQRLHPPLAALVVAAATLSLVFIIAALVCWRYRRQRCRRGPSKSSNDLTNGVIYEDLPSGPTPRVVPAAHAHTRDTHTLAPMELLDMKLTPHVHASGYGGAEEVTPAILQQYQTSQPLSPSFNPSHVSPPYSPKKPFDPHRSNRSSQDLYNPTYEEISTGSDTTSVSSASVSSEGGQQQLERRGEAPGPGPPTIWSEPGSCTCSGGRRAPQGRRGTRGGRSRKPRATSSATSTGTTEGSEYHEALLPQLVPAMALKGTARHPTLPYTIQGTSDGRTSTSSSSDLPVDRCLAPREPRYYVGVPPPSTCSPITPDNPLRRPPGHHYGGDSVEGSSGASTCGGERPSPSERALPPLPSRSDRYRIYFSTERRRGLDGAPLPIGSRTLNPNRQEAAAAPRNLGHAGERAPVPRAVTLTHTQTHIHTHRRGELMLRVNTEGADSEGRRKRRRWAREAMERREEEDGLEEEEEEEEEEEGKEEE</sequence>
<keyword evidence="4" id="KW-1185">Reference proteome</keyword>
<feature type="compositionally biased region" description="Low complexity" evidence="1">
    <location>
        <begin position="347"/>
        <end position="359"/>
    </location>
</feature>
<evidence type="ECO:0000256" key="1">
    <source>
        <dbReference type="SAM" id="MobiDB-lite"/>
    </source>
</evidence>
<dbReference type="AlphaFoldDB" id="A0A8J4YI57"/>
<feature type="compositionally biased region" description="Low complexity" evidence="1">
    <location>
        <begin position="279"/>
        <end position="300"/>
    </location>
</feature>
<feature type="region of interest" description="Disordered" evidence="1">
    <location>
        <begin position="1"/>
        <end position="43"/>
    </location>
</feature>
<dbReference type="EMBL" id="JACEEZ010007669">
    <property type="protein sequence ID" value="KAG0723821.1"/>
    <property type="molecule type" value="Genomic_DNA"/>
</dbReference>
<feature type="compositionally biased region" description="Acidic residues" evidence="1">
    <location>
        <begin position="580"/>
        <end position="599"/>
    </location>
</feature>
<keyword evidence="2" id="KW-0812">Transmembrane</keyword>
<keyword evidence="2" id="KW-1133">Transmembrane helix</keyword>
<feature type="transmembrane region" description="Helical" evidence="2">
    <location>
        <begin position="129"/>
        <end position="151"/>
    </location>
</feature>
<feature type="region of interest" description="Disordered" evidence="1">
    <location>
        <begin position="550"/>
        <end position="599"/>
    </location>
</feature>
<reference evidence="3" key="1">
    <citation type="submission" date="2020-07" db="EMBL/GenBank/DDBJ databases">
        <title>The High-quality genome of the commercially important snow crab, Chionoecetes opilio.</title>
        <authorList>
            <person name="Jeong J.-H."/>
            <person name="Ryu S."/>
        </authorList>
    </citation>
    <scope>NUCLEOTIDE SEQUENCE</scope>
    <source>
        <strain evidence="3">MADBK_172401_WGS</strain>
        <tissue evidence="3">Digestive gland</tissue>
    </source>
</reference>
<keyword evidence="2" id="KW-0472">Membrane</keyword>
<feature type="region of interest" description="Disordered" evidence="1">
    <location>
        <begin position="385"/>
        <end position="477"/>
    </location>
</feature>
<feature type="compositionally biased region" description="Low complexity" evidence="1">
    <location>
        <begin position="391"/>
        <end position="404"/>
    </location>
</feature>
<feature type="region of interest" description="Disordered" evidence="1">
    <location>
        <begin position="236"/>
        <end position="362"/>
    </location>
</feature>
<feature type="compositionally biased region" description="Polar residues" evidence="1">
    <location>
        <begin position="236"/>
        <end position="247"/>
    </location>
</feature>
<accession>A0A8J4YI57</accession>
<evidence type="ECO:0000256" key="2">
    <source>
        <dbReference type="SAM" id="Phobius"/>
    </source>
</evidence>
<feature type="compositionally biased region" description="Pro residues" evidence="1">
    <location>
        <begin position="14"/>
        <end position="26"/>
    </location>
</feature>
<protein>
    <submittedName>
        <fullName evidence="3">Uncharacterized protein</fullName>
    </submittedName>
</protein>
<gene>
    <name evidence="3" type="ORF">GWK47_000492</name>
</gene>
<feature type="region of interest" description="Disordered" evidence="1">
    <location>
        <begin position="492"/>
        <end position="526"/>
    </location>
</feature>
<feature type="compositionally biased region" description="Basic and acidic residues" evidence="1">
    <location>
        <begin position="570"/>
        <end position="579"/>
    </location>
</feature>
<name>A0A8J4YI57_CHIOP</name>
<proteinExistence type="predicted"/>
<dbReference type="OrthoDB" id="6373311at2759"/>
<evidence type="ECO:0000313" key="3">
    <source>
        <dbReference type="EMBL" id="KAG0723821.1"/>
    </source>
</evidence>
<feature type="compositionally biased region" description="Basic and acidic residues" evidence="1">
    <location>
        <begin position="1"/>
        <end position="12"/>
    </location>
</feature>
<organism evidence="3 4">
    <name type="scientific">Chionoecetes opilio</name>
    <name type="common">Atlantic snow crab</name>
    <name type="synonym">Cancer opilio</name>
    <dbReference type="NCBI Taxonomy" id="41210"/>
    <lineage>
        <taxon>Eukaryota</taxon>
        <taxon>Metazoa</taxon>
        <taxon>Ecdysozoa</taxon>
        <taxon>Arthropoda</taxon>
        <taxon>Crustacea</taxon>
        <taxon>Multicrustacea</taxon>
        <taxon>Malacostraca</taxon>
        <taxon>Eumalacostraca</taxon>
        <taxon>Eucarida</taxon>
        <taxon>Decapoda</taxon>
        <taxon>Pleocyemata</taxon>
        <taxon>Brachyura</taxon>
        <taxon>Eubrachyura</taxon>
        <taxon>Majoidea</taxon>
        <taxon>Majidae</taxon>
        <taxon>Chionoecetes</taxon>
    </lineage>
</organism>
<feature type="region of interest" description="Disordered" evidence="1">
    <location>
        <begin position="159"/>
        <end position="182"/>
    </location>
</feature>